<feature type="compositionally biased region" description="Acidic residues" evidence="3">
    <location>
        <begin position="120"/>
        <end position="129"/>
    </location>
</feature>
<dbReference type="GO" id="GO:0032588">
    <property type="term" value="C:trans-Golgi network membrane"/>
    <property type="evidence" value="ECO:0007669"/>
    <property type="project" value="TreeGrafter"/>
</dbReference>
<feature type="region of interest" description="Disordered" evidence="3">
    <location>
        <begin position="104"/>
        <end position="129"/>
    </location>
</feature>
<evidence type="ECO:0000256" key="2">
    <source>
        <dbReference type="SAM" id="Coils"/>
    </source>
</evidence>
<evidence type="ECO:0000256" key="1">
    <source>
        <dbReference type="ARBA" id="ARBA00022737"/>
    </source>
</evidence>
<evidence type="ECO:0000313" key="5">
    <source>
        <dbReference type="Proteomes" id="UP000504623"/>
    </source>
</evidence>
<keyword evidence="1" id="KW-0677">Repeat</keyword>
<dbReference type="InterPro" id="IPR051111">
    <property type="entry name" value="Ca-binding_regulatory"/>
</dbReference>
<feature type="region of interest" description="Disordered" evidence="3">
    <location>
        <begin position="1"/>
        <end position="25"/>
    </location>
</feature>
<dbReference type="CTD" id="283229"/>
<dbReference type="Gene3D" id="1.10.238.10">
    <property type="entry name" value="EF-hand"/>
    <property type="match status" value="1"/>
</dbReference>
<dbReference type="PANTHER" id="PTHR46311:SF3">
    <property type="entry name" value="CALCIUM-BINDING PROTEIN 8"/>
    <property type="match status" value="1"/>
</dbReference>
<proteinExistence type="predicted"/>
<dbReference type="SUPFAM" id="SSF47473">
    <property type="entry name" value="EF-hand"/>
    <property type="match status" value="1"/>
</dbReference>
<protein>
    <submittedName>
        <fullName evidence="6">EF-hand calcium-binding domain-containing protein 4A</fullName>
    </submittedName>
</protein>
<dbReference type="AlphaFoldDB" id="A0A9B0X239"/>
<keyword evidence="2" id="KW-0175">Coiled coil</keyword>
<name>A0A9B0X239_CHRAS</name>
<dbReference type="RefSeq" id="XP_006877038.1">
    <property type="nucleotide sequence ID" value="XM_006876976.1"/>
</dbReference>
<evidence type="ECO:0000313" key="6">
    <source>
        <dbReference type="RefSeq" id="XP_006877038.1"/>
    </source>
</evidence>
<evidence type="ECO:0000256" key="3">
    <source>
        <dbReference type="SAM" id="MobiDB-lite"/>
    </source>
</evidence>
<dbReference type="PROSITE" id="PS50222">
    <property type="entry name" value="EF_HAND_2"/>
    <property type="match status" value="1"/>
</dbReference>
<organism evidence="5 6">
    <name type="scientific">Chrysochloris asiatica</name>
    <name type="common">Cape golden mole</name>
    <dbReference type="NCBI Taxonomy" id="185453"/>
    <lineage>
        <taxon>Eukaryota</taxon>
        <taxon>Metazoa</taxon>
        <taxon>Chordata</taxon>
        <taxon>Craniata</taxon>
        <taxon>Vertebrata</taxon>
        <taxon>Euteleostomi</taxon>
        <taxon>Mammalia</taxon>
        <taxon>Eutheria</taxon>
        <taxon>Afrotheria</taxon>
        <taxon>Chrysochloridae</taxon>
        <taxon>Chrysochlorinae</taxon>
        <taxon>Chrysochloris</taxon>
    </lineage>
</organism>
<gene>
    <name evidence="6" type="primary">EFCAB4A</name>
</gene>
<dbReference type="GeneID" id="102841831"/>
<dbReference type="InterPro" id="IPR011992">
    <property type="entry name" value="EF-hand-dom_pair"/>
</dbReference>
<reference evidence="6" key="1">
    <citation type="submission" date="2025-08" db="UniProtKB">
        <authorList>
            <consortium name="RefSeq"/>
        </authorList>
    </citation>
    <scope>IDENTIFICATION</scope>
    <source>
        <tissue evidence="6">Spleen</tissue>
    </source>
</reference>
<evidence type="ECO:0000259" key="4">
    <source>
        <dbReference type="PROSITE" id="PS50222"/>
    </source>
</evidence>
<dbReference type="OrthoDB" id="9837699at2759"/>
<keyword evidence="5" id="KW-1185">Reference proteome</keyword>
<dbReference type="Proteomes" id="UP000504623">
    <property type="component" value="Unplaced"/>
</dbReference>
<dbReference type="PANTHER" id="PTHR46311">
    <property type="entry name" value="CALCIUM-BINDING PROTEIN 8-RELATED"/>
    <property type="match status" value="1"/>
</dbReference>
<accession>A0A9B0X239</accession>
<sequence length="398" mass="45660">MASQGKSGSQETQEEEEEEVDPPRVSMMLEQAQELFLLCDKEAKGFITRHDLQGLQSDLPLTPEQLEAVFESLDQAQTGFLTLREFSLGLGKFVGVESAQRMLPSRATEETFESGWPDAQDPEGSLEEEEEGGERFCAALEQLGVARILGEQRAVRALWVLLQRERPELLGCFEDVLMRASACLEEAARERDGLAQALRRRESEYEREVRYLYDEMEQQLREQRLRLRSQDLPRKERRGRLEQELQSREQELEYAGLRQRELEQQLQTRAAEQLEAQAQNAQLWLANEALRTQLEGAQEQLRRLEGDALGRQEQMRRDVVVVSRNMQTEKLSLLRQLELLRELNTRLRDERDACETKRLGSGRRKALASARLPGPGSCCCCNWARPPLRGSGHLPSAR</sequence>
<feature type="coiled-coil region" evidence="2">
    <location>
        <begin position="287"/>
        <end position="357"/>
    </location>
</feature>
<dbReference type="GO" id="GO:0005509">
    <property type="term" value="F:calcium ion binding"/>
    <property type="evidence" value="ECO:0007669"/>
    <property type="project" value="InterPro"/>
</dbReference>
<feature type="domain" description="EF-hand" evidence="4">
    <location>
        <begin position="61"/>
        <end position="96"/>
    </location>
</feature>
<dbReference type="InterPro" id="IPR002048">
    <property type="entry name" value="EF_hand_dom"/>
</dbReference>